<gene>
    <name evidence="6" type="ORF">MKW94_007735</name>
</gene>
<dbReference type="PANTHER" id="PTHR20855:SF100">
    <property type="entry name" value="HEPTAHELICAL TRANSMEMBRANE PROTEIN 2"/>
    <property type="match status" value="1"/>
</dbReference>
<protein>
    <recommendedName>
        <fullName evidence="8">Heptahelical transmembrane protein 2-like</fullName>
    </recommendedName>
</protein>
<dbReference type="InterPro" id="IPR004254">
    <property type="entry name" value="AdipoR/HlyIII-related"/>
</dbReference>
<dbReference type="Proteomes" id="UP001177140">
    <property type="component" value="Unassembled WGS sequence"/>
</dbReference>
<dbReference type="GO" id="GO:0009744">
    <property type="term" value="P:response to sucrose"/>
    <property type="evidence" value="ECO:0007669"/>
    <property type="project" value="UniProtKB-ARBA"/>
</dbReference>
<dbReference type="GO" id="GO:0009725">
    <property type="term" value="P:response to hormone"/>
    <property type="evidence" value="ECO:0007669"/>
    <property type="project" value="TreeGrafter"/>
</dbReference>
<comment type="subcellular location">
    <subcellularLocation>
        <location evidence="1">Membrane</location>
        <topology evidence="1">Multi-pass membrane protein</topology>
    </subcellularLocation>
</comment>
<dbReference type="GO" id="GO:0038023">
    <property type="term" value="F:signaling receptor activity"/>
    <property type="evidence" value="ECO:0007669"/>
    <property type="project" value="TreeGrafter"/>
</dbReference>
<dbReference type="EMBL" id="JAJJMA010023531">
    <property type="protein sequence ID" value="MCL7023546.1"/>
    <property type="molecule type" value="Genomic_DNA"/>
</dbReference>
<feature type="transmembrane region" description="Helical" evidence="5">
    <location>
        <begin position="92"/>
        <end position="113"/>
    </location>
</feature>
<keyword evidence="2 5" id="KW-0812">Transmembrane</keyword>
<keyword evidence="4 5" id="KW-0472">Membrane</keyword>
<evidence type="ECO:0000256" key="2">
    <source>
        <dbReference type="ARBA" id="ARBA00022692"/>
    </source>
</evidence>
<evidence type="ECO:0000256" key="1">
    <source>
        <dbReference type="ARBA" id="ARBA00004141"/>
    </source>
</evidence>
<comment type="caution">
    <text evidence="6">The sequence shown here is derived from an EMBL/GenBank/DDBJ whole genome shotgun (WGS) entry which is preliminary data.</text>
</comment>
<proteinExistence type="predicted"/>
<evidence type="ECO:0000256" key="4">
    <source>
        <dbReference type="ARBA" id="ARBA00023136"/>
    </source>
</evidence>
<dbReference type="GO" id="GO:0016020">
    <property type="term" value="C:membrane"/>
    <property type="evidence" value="ECO:0007669"/>
    <property type="project" value="UniProtKB-SubCell"/>
</dbReference>
<dbReference type="AlphaFoldDB" id="A0AA41RU52"/>
<sequence>MAGKVINRKKMISDYEKSSSSKVKEKVVVKEEEIMLKKKVKNHEEVVKRRLLKFEELPNYMKDNEFILDYYRCEWPLRDTFFSVFSLHNETLNIWTHLGGFLIFLSLTILSLIDEVPSLLSGFSRSIQKPWMMIIMKNGSDIPSADSAVTPFFCSPRD</sequence>
<keyword evidence="3 5" id="KW-1133">Transmembrane helix</keyword>
<evidence type="ECO:0000313" key="6">
    <source>
        <dbReference type="EMBL" id="MCL7023546.1"/>
    </source>
</evidence>
<keyword evidence="7" id="KW-1185">Reference proteome</keyword>
<dbReference type="PANTHER" id="PTHR20855">
    <property type="entry name" value="ADIPOR/PROGESTIN RECEPTOR-RELATED"/>
    <property type="match status" value="1"/>
</dbReference>
<organism evidence="6 7">
    <name type="scientific">Papaver nudicaule</name>
    <name type="common">Iceland poppy</name>
    <dbReference type="NCBI Taxonomy" id="74823"/>
    <lineage>
        <taxon>Eukaryota</taxon>
        <taxon>Viridiplantae</taxon>
        <taxon>Streptophyta</taxon>
        <taxon>Embryophyta</taxon>
        <taxon>Tracheophyta</taxon>
        <taxon>Spermatophyta</taxon>
        <taxon>Magnoliopsida</taxon>
        <taxon>Ranunculales</taxon>
        <taxon>Papaveraceae</taxon>
        <taxon>Papaveroideae</taxon>
        <taxon>Papaver</taxon>
    </lineage>
</organism>
<name>A0AA41RU52_PAPNU</name>
<evidence type="ECO:0000256" key="5">
    <source>
        <dbReference type="SAM" id="Phobius"/>
    </source>
</evidence>
<evidence type="ECO:0000313" key="7">
    <source>
        <dbReference type="Proteomes" id="UP001177140"/>
    </source>
</evidence>
<evidence type="ECO:0000256" key="3">
    <source>
        <dbReference type="ARBA" id="ARBA00022989"/>
    </source>
</evidence>
<dbReference type="Pfam" id="PF03006">
    <property type="entry name" value="HlyIII"/>
    <property type="match status" value="1"/>
</dbReference>
<accession>A0AA41RU52</accession>
<reference evidence="6" key="1">
    <citation type="submission" date="2022-03" db="EMBL/GenBank/DDBJ databases">
        <title>A functionally conserved STORR gene fusion in Papaver species that diverged 16.8 million years ago.</title>
        <authorList>
            <person name="Catania T."/>
        </authorList>
    </citation>
    <scope>NUCLEOTIDE SEQUENCE</scope>
    <source>
        <strain evidence="6">S-191538</strain>
    </source>
</reference>
<evidence type="ECO:0008006" key="8">
    <source>
        <dbReference type="Google" id="ProtNLM"/>
    </source>
</evidence>